<accession>A0ABQ5L3J2</accession>
<sequence>MIFGALGNFLRLDMDFGEAVFPTVCKRLSTWRDDIEDAKPTKDSPLMLAWCWFLSSLAEGADFRFVFWLRRNQSHIKWLHENHGDEEELAVIDKIIAPPSSTTATTADSTATT</sequence>
<evidence type="ECO:0000313" key="1">
    <source>
        <dbReference type="EMBL" id="GKT37975.1"/>
    </source>
</evidence>
<reference evidence="1" key="1">
    <citation type="submission" date="2022-03" db="EMBL/GenBank/DDBJ databases">
        <title>Draft genome sequence of Aduncisulcus paluster, a free-living microaerophilic Fornicata.</title>
        <authorList>
            <person name="Yuyama I."/>
            <person name="Kume K."/>
            <person name="Tamura T."/>
            <person name="Inagaki Y."/>
            <person name="Hashimoto T."/>
        </authorList>
    </citation>
    <scope>NUCLEOTIDE SEQUENCE</scope>
    <source>
        <strain evidence="1">NY0171</strain>
    </source>
</reference>
<dbReference type="Proteomes" id="UP001057375">
    <property type="component" value="Unassembled WGS sequence"/>
</dbReference>
<dbReference type="EMBL" id="BQXS01005568">
    <property type="protein sequence ID" value="GKT37975.1"/>
    <property type="molecule type" value="Genomic_DNA"/>
</dbReference>
<name>A0ABQ5L3J2_9EUKA</name>
<keyword evidence="2" id="KW-1185">Reference proteome</keyword>
<organism evidence="1 2">
    <name type="scientific">Aduncisulcus paluster</name>
    <dbReference type="NCBI Taxonomy" id="2918883"/>
    <lineage>
        <taxon>Eukaryota</taxon>
        <taxon>Metamonada</taxon>
        <taxon>Carpediemonas-like organisms</taxon>
        <taxon>Aduncisulcus</taxon>
    </lineage>
</organism>
<gene>
    <name evidence="1" type="ORF">ADUPG1_003913</name>
</gene>
<feature type="non-terminal residue" evidence="1">
    <location>
        <position position="113"/>
    </location>
</feature>
<evidence type="ECO:0000313" key="2">
    <source>
        <dbReference type="Proteomes" id="UP001057375"/>
    </source>
</evidence>
<proteinExistence type="predicted"/>
<comment type="caution">
    <text evidence="1">The sequence shown here is derived from an EMBL/GenBank/DDBJ whole genome shotgun (WGS) entry which is preliminary data.</text>
</comment>
<protein>
    <submittedName>
        <fullName evidence="1">Uncharacterized protein</fullName>
    </submittedName>
</protein>